<dbReference type="Pfam" id="PF04476">
    <property type="entry name" value="4HFCP_synth"/>
    <property type="match status" value="1"/>
</dbReference>
<dbReference type="RefSeq" id="WP_146408879.1">
    <property type="nucleotide sequence ID" value="NZ_SJPU01000003.1"/>
</dbReference>
<organism evidence="7 8">
    <name type="scientific">Allorhodopirellula heiligendammensis</name>
    <dbReference type="NCBI Taxonomy" id="2714739"/>
    <lineage>
        <taxon>Bacteria</taxon>
        <taxon>Pseudomonadati</taxon>
        <taxon>Planctomycetota</taxon>
        <taxon>Planctomycetia</taxon>
        <taxon>Pirellulales</taxon>
        <taxon>Pirellulaceae</taxon>
        <taxon>Allorhodopirellula</taxon>
    </lineage>
</organism>
<sequence length="267" mass="27914">MSTSPATPDPRRCSQLLVSVRNLEEAQIVAAARVDVIDFKEPRSGPLAPVDAGVWSSAARALPDAVLSAALGESSTAVALAGHVPPVFRFAKVGPSQQRTPSQLERLWGELPLPGSVELVPVAYADHQAADCLELEGVLDSVIATGRGRLLIDTYGKDGRSLTDHFGAMDLAKLIARARAAGIWIALAGSLQLDQVKQLVQQGVVADCWGVRGDVCVRGVAPAQQRAGALDAGRVESWMQGLKLLALGPQHGAAAAPRVTGSAALFR</sequence>
<accession>A0A5C6BF98</accession>
<dbReference type="AlphaFoldDB" id="A0A5C6BF98"/>
<evidence type="ECO:0000256" key="1">
    <source>
        <dbReference type="ARBA" id="ARBA00003810"/>
    </source>
</evidence>
<evidence type="ECO:0000256" key="4">
    <source>
        <dbReference type="ARBA" id="ARBA00023270"/>
    </source>
</evidence>
<keyword evidence="4" id="KW-0704">Schiff base</keyword>
<protein>
    <recommendedName>
        <fullName evidence="2">(5-formylfuran-3-yl)methyl phosphate synthase</fullName>
        <ecNumber evidence="2">4.2.3.153</ecNumber>
    </recommendedName>
    <alternativeName>
        <fullName evidence="5">4-(hydroxymethyl)-2-furancarboxaldehyde-phosphate synthase</fullName>
    </alternativeName>
</protein>
<comment type="catalytic activity">
    <reaction evidence="6">
        <text>2 D-glyceraldehyde 3-phosphate = 4-(hydroxymethyl)-2-furancarboxaldehyde phosphate + phosphate + 2 H2O</text>
        <dbReference type="Rhea" id="RHEA:43536"/>
        <dbReference type="ChEBI" id="CHEBI:15377"/>
        <dbReference type="ChEBI" id="CHEBI:43474"/>
        <dbReference type="ChEBI" id="CHEBI:59776"/>
        <dbReference type="ChEBI" id="CHEBI:83407"/>
        <dbReference type="EC" id="4.2.3.153"/>
    </reaction>
</comment>
<dbReference type="EMBL" id="SJPU01000003">
    <property type="protein sequence ID" value="TWU10412.1"/>
    <property type="molecule type" value="Genomic_DNA"/>
</dbReference>
<keyword evidence="8" id="KW-1185">Reference proteome</keyword>
<evidence type="ECO:0000256" key="6">
    <source>
        <dbReference type="ARBA" id="ARBA00047628"/>
    </source>
</evidence>
<dbReference type="OrthoDB" id="289419at2"/>
<dbReference type="InterPro" id="IPR007565">
    <property type="entry name" value="4HFCP_synth"/>
</dbReference>
<keyword evidence="3" id="KW-0456">Lyase</keyword>
<dbReference type="Proteomes" id="UP000319908">
    <property type="component" value="Unassembled WGS sequence"/>
</dbReference>
<evidence type="ECO:0000313" key="7">
    <source>
        <dbReference type="EMBL" id="TWU10412.1"/>
    </source>
</evidence>
<name>A0A5C6BF98_9BACT</name>
<dbReference type="GO" id="GO:0016829">
    <property type="term" value="F:lyase activity"/>
    <property type="evidence" value="ECO:0007669"/>
    <property type="project" value="UniProtKB-KW"/>
</dbReference>
<evidence type="ECO:0000256" key="3">
    <source>
        <dbReference type="ARBA" id="ARBA00023239"/>
    </source>
</evidence>
<dbReference type="EC" id="4.2.3.153" evidence="2"/>
<gene>
    <name evidence="7" type="ORF">Poly21_43160</name>
</gene>
<evidence type="ECO:0000313" key="8">
    <source>
        <dbReference type="Proteomes" id="UP000319908"/>
    </source>
</evidence>
<evidence type="ECO:0000256" key="2">
    <source>
        <dbReference type="ARBA" id="ARBA00012553"/>
    </source>
</evidence>
<comment type="caution">
    <text evidence="7">The sequence shown here is derived from an EMBL/GenBank/DDBJ whole genome shotgun (WGS) entry which is preliminary data.</text>
</comment>
<evidence type="ECO:0000256" key="5">
    <source>
        <dbReference type="ARBA" id="ARBA00032523"/>
    </source>
</evidence>
<proteinExistence type="predicted"/>
<reference evidence="7 8" key="1">
    <citation type="journal article" date="2020" name="Antonie Van Leeuwenhoek">
        <title>Rhodopirellula heiligendammensis sp. nov., Rhodopirellula pilleata sp. nov., and Rhodopirellula solitaria sp. nov. isolated from natural or artificial marine surfaces in Northern Germany and California, USA, and emended description of the genus Rhodopirellula.</title>
        <authorList>
            <person name="Kallscheuer N."/>
            <person name="Wiegand S."/>
            <person name="Jogler M."/>
            <person name="Boedeker C."/>
            <person name="Peeters S.H."/>
            <person name="Rast P."/>
            <person name="Heuer A."/>
            <person name="Jetten M.S.M."/>
            <person name="Rohde M."/>
            <person name="Jogler C."/>
        </authorList>
    </citation>
    <scope>NUCLEOTIDE SEQUENCE [LARGE SCALE GENOMIC DNA]</scope>
    <source>
        <strain evidence="7 8">Poly21</strain>
    </source>
</reference>
<comment type="function">
    <text evidence="1">Catalyzes the formation of 4-(hydroxymethyl)-2-furancarboxaldehyde phosphate (4-HFC-P) from two molecules of glyceraldehyde-3-P (GA-3-P).</text>
</comment>